<sequence>MLTLYPQRGQLRMVLLRTLTLLLLVSCTFRVLAQEDIKPTFGVIDKASLQMKVCPGDSSADAMFLYDYGETTFGYEANRGIFIKTKIWARIKIFKESGLDQGNILLTYYEGAKTGAKEKLDDISGVVYNLDGNEIVTTKLDQSTIQTEKSAEGYLTRKFNLPNVKKGSVIEYSYTRFTPFLVSATPKAWPFQGSIPIQWSEYKVTIPSFIEYHITFGGYLPFYINESEVVDMKFGLKMLEGKSTSYRLVVKDAPAFVNEPFITTSDDYISKVSFEPSAYKIAGFIGEEFAGTWDQIDWKFRKAALFGEEINAPVFGKEIPEQLLDNAASPKDKMNVGYSYIQKTMKWDEGVALMPASDIKKAYQNRKGNSAAVNLLLINLLRKAGLDCDPVVLSTRSHGKVFKDFPTLENFNYVIARVMVDSVAYLLDATQKFARPGVLPEYALNGFGRVIPKVYQGHFIDIIPKDANSTLVMVDAEFLPEDGKLKGKYSASLGGYEALDWREDFASEPDKKYLEAFQKEFSEWSIKNLTVSNKTEKLDAPVSVKCEFETESESMSPGTYYFDPITAGKMKENPLKSSERIYPLDFTTLVATSFIGTFRLPEGYFIEEMPKAEVITLPGNSARFLYQAKQDGNVIQVTSKVSINKIKFLPEEYHDLKEFFDRVVTKHAQPLVIKKK</sequence>
<dbReference type="Gene3D" id="3.10.620.30">
    <property type="match status" value="1"/>
</dbReference>
<dbReference type="AlphaFoldDB" id="A0A5R9KW36"/>
<dbReference type="EMBL" id="VCEJ01000004">
    <property type="protein sequence ID" value="TLV00473.1"/>
    <property type="molecule type" value="Genomic_DNA"/>
</dbReference>
<accession>A0A5R9KW36</accession>
<dbReference type="Gene3D" id="2.60.120.1130">
    <property type="match status" value="1"/>
</dbReference>
<dbReference type="InterPro" id="IPR024618">
    <property type="entry name" value="DUF3857"/>
</dbReference>
<name>A0A5R9KW36_9BACT</name>
<evidence type="ECO:0000259" key="1">
    <source>
        <dbReference type="Pfam" id="PF12969"/>
    </source>
</evidence>
<feature type="domain" description="DUF3857" evidence="1">
    <location>
        <begin position="90"/>
        <end position="215"/>
    </location>
</feature>
<dbReference type="Gene3D" id="2.60.40.3140">
    <property type="match status" value="1"/>
</dbReference>
<proteinExistence type="predicted"/>
<dbReference type="OrthoDB" id="98874at2"/>
<organism evidence="2 3">
    <name type="scientific">Dyadobacter luticola</name>
    <dbReference type="NCBI Taxonomy" id="1979387"/>
    <lineage>
        <taxon>Bacteria</taxon>
        <taxon>Pseudomonadati</taxon>
        <taxon>Bacteroidota</taxon>
        <taxon>Cytophagia</taxon>
        <taxon>Cytophagales</taxon>
        <taxon>Spirosomataceae</taxon>
        <taxon>Dyadobacter</taxon>
    </lineage>
</organism>
<dbReference type="RefSeq" id="WP_138365853.1">
    <property type="nucleotide sequence ID" value="NZ_VCEJ01000004.1"/>
</dbReference>
<comment type="caution">
    <text evidence="2">The sequence shown here is derived from an EMBL/GenBank/DDBJ whole genome shotgun (WGS) entry which is preliminary data.</text>
</comment>
<dbReference type="Proteomes" id="UP000306402">
    <property type="component" value="Unassembled WGS sequence"/>
</dbReference>
<dbReference type="Pfam" id="PF12969">
    <property type="entry name" value="DUF3857"/>
    <property type="match status" value="1"/>
</dbReference>
<protein>
    <submittedName>
        <fullName evidence="2">DUF3857 domain-containing protein</fullName>
    </submittedName>
</protein>
<reference evidence="2 3" key="1">
    <citation type="submission" date="2019-05" db="EMBL/GenBank/DDBJ databases">
        <authorList>
            <person name="Qu J.-H."/>
        </authorList>
    </citation>
    <scope>NUCLEOTIDE SEQUENCE [LARGE SCALE GENOMIC DNA]</scope>
    <source>
        <strain evidence="2 3">T17</strain>
    </source>
</reference>
<evidence type="ECO:0000313" key="2">
    <source>
        <dbReference type="EMBL" id="TLV00473.1"/>
    </source>
</evidence>
<gene>
    <name evidence="2" type="ORF">FEN17_13375</name>
</gene>
<evidence type="ECO:0000313" key="3">
    <source>
        <dbReference type="Proteomes" id="UP000306402"/>
    </source>
</evidence>
<keyword evidence="3" id="KW-1185">Reference proteome</keyword>